<evidence type="ECO:0000256" key="2">
    <source>
        <dbReference type="ARBA" id="ARBA00007362"/>
    </source>
</evidence>
<organism evidence="8 9">
    <name type="scientific">Paenacidovorax monticola</name>
    <dbReference type="NCBI Taxonomy" id="1926868"/>
    <lineage>
        <taxon>Bacteria</taxon>
        <taxon>Pseudomonadati</taxon>
        <taxon>Pseudomonadota</taxon>
        <taxon>Betaproteobacteria</taxon>
        <taxon>Burkholderiales</taxon>
        <taxon>Comamonadaceae</taxon>
        <taxon>Paenacidovorax</taxon>
    </lineage>
</organism>
<feature type="transmembrane region" description="Helical" evidence="6">
    <location>
        <begin position="115"/>
        <end position="136"/>
    </location>
</feature>
<dbReference type="EMBL" id="CP060790">
    <property type="protein sequence ID" value="QNP61284.1"/>
    <property type="molecule type" value="Genomic_DNA"/>
</dbReference>
<feature type="transmembrane region" description="Helical" evidence="6">
    <location>
        <begin position="234"/>
        <end position="253"/>
    </location>
</feature>
<feature type="transmembrane region" description="Helical" evidence="6">
    <location>
        <begin position="204"/>
        <end position="222"/>
    </location>
</feature>
<sequence length="288" mass="29594">MPWRDIALTALAPAIWGSTYIVTTELLPPGRPFTAALLRTLPAGLLLVLWCRQMPARGGWGRLLLLSALNIGVFQALLFVAAYRLPGGVAAVVGAVGPLVVMGLAWGVEGLRPPALALGAGVLAVAGMAAMLLSPAAGWDGWGIAAALAGTGCMAAGTFWSRRWQPGLPVLAFTGWQLLLGGLMLAPVAWWADPPLHAVTAAQAAGYAYLSLAGALVAYALWFRGIARLPSVAVASLGLLSPLTAVVLGWALLGQALGGLSLAGMWTVLGCVLAVQWAMAARRPVAGR</sequence>
<dbReference type="AlphaFoldDB" id="A0A7H0HL68"/>
<evidence type="ECO:0000256" key="4">
    <source>
        <dbReference type="ARBA" id="ARBA00022989"/>
    </source>
</evidence>
<protein>
    <submittedName>
        <fullName evidence="8">EamA family transporter</fullName>
    </submittedName>
</protein>
<evidence type="ECO:0000256" key="3">
    <source>
        <dbReference type="ARBA" id="ARBA00022692"/>
    </source>
</evidence>
<keyword evidence="3 6" id="KW-0812">Transmembrane</keyword>
<feature type="domain" description="EamA" evidence="7">
    <location>
        <begin position="7"/>
        <end position="132"/>
    </location>
</feature>
<feature type="domain" description="EamA" evidence="7">
    <location>
        <begin position="142"/>
        <end position="272"/>
    </location>
</feature>
<dbReference type="InterPro" id="IPR050638">
    <property type="entry name" value="AA-Vitamin_Transporters"/>
</dbReference>
<dbReference type="PANTHER" id="PTHR32322:SF2">
    <property type="entry name" value="EAMA DOMAIN-CONTAINING PROTEIN"/>
    <property type="match status" value="1"/>
</dbReference>
<keyword evidence="9" id="KW-1185">Reference proteome</keyword>
<evidence type="ECO:0000256" key="6">
    <source>
        <dbReference type="SAM" id="Phobius"/>
    </source>
</evidence>
<feature type="transmembrane region" description="Helical" evidence="6">
    <location>
        <begin position="33"/>
        <end position="51"/>
    </location>
</feature>
<comment type="similarity">
    <text evidence="2">Belongs to the EamA transporter family.</text>
</comment>
<keyword evidence="5 6" id="KW-0472">Membrane</keyword>
<feature type="transmembrane region" description="Helical" evidence="6">
    <location>
        <begin position="63"/>
        <end position="83"/>
    </location>
</feature>
<evidence type="ECO:0000313" key="9">
    <source>
        <dbReference type="Proteomes" id="UP000516057"/>
    </source>
</evidence>
<evidence type="ECO:0000259" key="7">
    <source>
        <dbReference type="Pfam" id="PF00892"/>
    </source>
</evidence>
<evidence type="ECO:0000256" key="1">
    <source>
        <dbReference type="ARBA" id="ARBA00004141"/>
    </source>
</evidence>
<feature type="transmembrane region" description="Helical" evidence="6">
    <location>
        <begin position="259"/>
        <end position="280"/>
    </location>
</feature>
<dbReference type="InterPro" id="IPR000620">
    <property type="entry name" value="EamA_dom"/>
</dbReference>
<name>A0A7H0HL68_9BURK</name>
<comment type="subcellular location">
    <subcellularLocation>
        <location evidence="1">Membrane</location>
        <topology evidence="1">Multi-pass membrane protein</topology>
    </subcellularLocation>
</comment>
<evidence type="ECO:0000313" key="8">
    <source>
        <dbReference type="EMBL" id="QNP61284.1"/>
    </source>
</evidence>
<dbReference type="InterPro" id="IPR037185">
    <property type="entry name" value="EmrE-like"/>
</dbReference>
<dbReference type="Proteomes" id="UP000516057">
    <property type="component" value="Chromosome"/>
</dbReference>
<dbReference type="GO" id="GO:0016020">
    <property type="term" value="C:membrane"/>
    <property type="evidence" value="ECO:0007669"/>
    <property type="project" value="UniProtKB-SubCell"/>
</dbReference>
<dbReference type="SUPFAM" id="SSF103481">
    <property type="entry name" value="Multidrug resistance efflux transporter EmrE"/>
    <property type="match status" value="2"/>
</dbReference>
<reference evidence="8 9" key="1">
    <citation type="submission" date="2020-08" db="EMBL/GenBank/DDBJ databases">
        <title>Genome sequence of Acidovorax monticola KACC 19171T.</title>
        <authorList>
            <person name="Hyun D.-W."/>
            <person name="Bae J.-W."/>
        </authorList>
    </citation>
    <scope>NUCLEOTIDE SEQUENCE [LARGE SCALE GENOMIC DNA]</scope>
    <source>
        <strain evidence="8 9">KACC 19171</strain>
    </source>
</reference>
<feature type="transmembrane region" description="Helical" evidence="6">
    <location>
        <begin position="142"/>
        <end position="161"/>
    </location>
</feature>
<gene>
    <name evidence="8" type="ORF">H9L24_05965</name>
</gene>
<proteinExistence type="inferred from homology"/>
<feature type="transmembrane region" description="Helical" evidence="6">
    <location>
        <begin position="168"/>
        <end position="192"/>
    </location>
</feature>
<evidence type="ECO:0000256" key="5">
    <source>
        <dbReference type="ARBA" id="ARBA00023136"/>
    </source>
</evidence>
<dbReference type="KEGG" id="amon:H9L24_05965"/>
<dbReference type="PANTHER" id="PTHR32322">
    <property type="entry name" value="INNER MEMBRANE TRANSPORTER"/>
    <property type="match status" value="1"/>
</dbReference>
<feature type="transmembrane region" description="Helical" evidence="6">
    <location>
        <begin position="89"/>
        <end position="108"/>
    </location>
</feature>
<dbReference type="Pfam" id="PF00892">
    <property type="entry name" value="EamA"/>
    <property type="match status" value="2"/>
</dbReference>
<accession>A0A7H0HL68</accession>
<keyword evidence="4 6" id="KW-1133">Transmembrane helix</keyword>